<protein>
    <submittedName>
        <fullName evidence="7">LHFPL tetraspan subfamily member 5</fullName>
    </submittedName>
</protein>
<dbReference type="Pfam" id="PF10242">
    <property type="entry name" value="L_HMGIC_fpl"/>
    <property type="match status" value="2"/>
</dbReference>
<dbReference type="PANTHER" id="PTHR12489:SF18">
    <property type="entry name" value="LHFPL TETRASPAN SUBFAMILY MEMBER 5 PROTEIN"/>
    <property type="match status" value="1"/>
</dbReference>
<proteinExistence type="predicted"/>
<feature type="transmembrane region" description="Helical" evidence="6">
    <location>
        <begin position="374"/>
        <end position="398"/>
    </location>
</feature>
<dbReference type="Proteomes" id="UP000694541">
    <property type="component" value="Unplaced"/>
</dbReference>
<evidence type="ECO:0000313" key="8">
    <source>
        <dbReference type="Proteomes" id="UP000694541"/>
    </source>
</evidence>
<evidence type="ECO:0000256" key="5">
    <source>
        <dbReference type="SAM" id="MobiDB-lite"/>
    </source>
</evidence>
<dbReference type="InterPro" id="IPR019372">
    <property type="entry name" value="LHFPL"/>
</dbReference>
<keyword evidence="2 6" id="KW-0812">Transmembrane</keyword>
<reference evidence="7" key="2">
    <citation type="submission" date="2025-09" db="UniProtKB">
        <authorList>
            <consortium name="Ensembl"/>
        </authorList>
    </citation>
    <scope>IDENTIFICATION</scope>
</reference>
<dbReference type="Ensembl" id="ENSANIT00000022456.1">
    <property type="protein sequence ID" value="ENSANIP00000021738.1"/>
    <property type="gene ID" value="ENSANIG00000014761.1"/>
</dbReference>
<feature type="transmembrane region" description="Helical" evidence="6">
    <location>
        <begin position="407"/>
        <end position="427"/>
    </location>
</feature>
<keyword evidence="8" id="KW-1185">Reference proteome</keyword>
<dbReference type="GO" id="GO:0007605">
    <property type="term" value="P:sensory perception of sound"/>
    <property type="evidence" value="ECO:0007669"/>
    <property type="project" value="TreeGrafter"/>
</dbReference>
<reference evidence="7" key="1">
    <citation type="submission" date="2025-08" db="UniProtKB">
        <authorList>
            <consortium name="Ensembl"/>
        </authorList>
    </citation>
    <scope>IDENTIFICATION</scope>
</reference>
<feature type="region of interest" description="Disordered" evidence="5">
    <location>
        <begin position="1"/>
        <end position="29"/>
    </location>
</feature>
<feature type="compositionally biased region" description="Pro residues" evidence="5">
    <location>
        <begin position="259"/>
        <end position="274"/>
    </location>
</feature>
<organism evidence="7 8">
    <name type="scientific">Accipiter nisus</name>
    <name type="common">Eurasian sparrowhawk</name>
    <dbReference type="NCBI Taxonomy" id="211598"/>
    <lineage>
        <taxon>Eukaryota</taxon>
        <taxon>Metazoa</taxon>
        <taxon>Chordata</taxon>
        <taxon>Craniata</taxon>
        <taxon>Vertebrata</taxon>
        <taxon>Euteleostomi</taxon>
        <taxon>Archelosauria</taxon>
        <taxon>Archosauria</taxon>
        <taxon>Dinosauria</taxon>
        <taxon>Saurischia</taxon>
        <taxon>Theropoda</taxon>
        <taxon>Coelurosauria</taxon>
        <taxon>Aves</taxon>
        <taxon>Neognathae</taxon>
        <taxon>Neoaves</taxon>
        <taxon>Telluraves</taxon>
        <taxon>Accipitrimorphae</taxon>
        <taxon>Accipitriformes</taxon>
        <taxon>Accipitridae</taxon>
        <taxon>Accipitrinae</taxon>
        <taxon>Accipiter</taxon>
    </lineage>
</organism>
<dbReference type="GO" id="GO:0005886">
    <property type="term" value="C:plasma membrane"/>
    <property type="evidence" value="ECO:0007669"/>
    <property type="project" value="TreeGrafter"/>
</dbReference>
<evidence type="ECO:0000256" key="6">
    <source>
        <dbReference type="SAM" id="Phobius"/>
    </source>
</evidence>
<feature type="transmembrane region" description="Helical" evidence="6">
    <location>
        <begin position="455"/>
        <end position="477"/>
    </location>
</feature>
<sequence>MMQHPMHPPSSGGRLWRRQLGGQRGAAKGAQHLGDNLEVTAQPLAHPGGQDSPRGASQRACWGMRHILGCIQGRTVQPRHALTHIWGCTARPGAQSALGGGTECTSECAAGHGAHPGAQPRGTGRIPGQIRGDTGLTPQALGHIPGCIPRHMPEAQGASRGSIPGIRGTSRGCILGATGLVPGSHPGGAGHTLGAHPGGAEPIPEAYSRRYGAHPGLPGRFPSPSRLGAERGVGGRSGVAPAPPGSPPPGSSEAGGGVAPPPPGAVPPPPPPPRSAGAGRGSAGRPGERCRCPGSGVGTGTGAPAMPKLLPAQEAARIYHTNYVRNARAMGVLWALFTLCFSILMVVTFIQPYWIGDSIDTPQAGYFGLFSYCIGNALTGISTFLIIGSILCFSLFFFCNAATVYKVCAWMQLAAATGLMIGCLIYPDGWDSSEVKRMCGDKTDKYTLGACTVRWAYILCIIGILDALILSFLAFVLGNRQDNLLPSDFKVENKEEGND</sequence>
<comment type="subcellular location">
    <subcellularLocation>
        <location evidence="1">Membrane</location>
        <topology evidence="1">Multi-pass membrane protein</topology>
    </subcellularLocation>
</comment>
<name>A0A8B9NP75_9AVES</name>
<evidence type="ECO:0000256" key="1">
    <source>
        <dbReference type="ARBA" id="ARBA00004141"/>
    </source>
</evidence>
<evidence type="ECO:0000256" key="2">
    <source>
        <dbReference type="ARBA" id="ARBA00022692"/>
    </source>
</evidence>
<evidence type="ECO:0000313" key="7">
    <source>
        <dbReference type="Ensembl" id="ENSANIP00000021738.1"/>
    </source>
</evidence>
<feature type="compositionally biased region" description="Low complexity" evidence="5">
    <location>
        <begin position="12"/>
        <end position="29"/>
    </location>
</feature>
<evidence type="ECO:0000256" key="3">
    <source>
        <dbReference type="ARBA" id="ARBA00022989"/>
    </source>
</evidence>
<keyword evidence="4 6" id="KW-0472">Membrane</keyword>
<dbReference type="PANTHER" id="PTHR12489">
    <property type="entry name" value="LIPOMA HMGIC FUSION PARTNER-LIKE PROTEIN"/>
    <property type="match status" value="1"/>
</dbReference>
<evidence type="ECO:0000256" key="4">
    <source>
        <dbReference type="ARBA" id="ARBA00023136"/>
    </source>
</evidence>
<keyword evidence="3 6" id="KW-1133">Transmembrane helix</keyword>
<feature type="transmembrane region" description="Helical" evidence="6">
    <location>
        <begin position="332"/>
        <end position="354"/>
    </location>
</feature>
<accession>A0A8B9NP75</accession>
<feature type="compositionally biased region" description="Pro residues" evidence="5">
    <location>
        <begin position="241"/>
        <end position="250"/>
    </location>
</feature>
<feature type="region of interest" description="Disordered" evidence="5">
    <location>
        <begin position="185"/>
        <end position="298"/>
    </location>
</feature>
<dbReference type="AlphaFoldDB" id="A0A8B9NP75"/>
<dbReference type="GO" id="GO:0050974">
    <property type="term" value="P:detection of mechanical stimulus involved in sensory perception"/>
    <property type="evidence" value="ECO:0007669"/>
    <property type="project" value="TreeGrafter"/>
</dbReference>